<evidence type="ECO:0000313" key="3">
    <source>
        <dbReference type="Proteomes" id="UP000663880"/>
    </source>
</evidence>
<keyword evidence="1" id="KW-0472">Membrane</keyword>
<organism evidence="2 3">
    <name type="scientific">Pieris macdunnoughi</name>
    <dbReference type="NCBI Taxonomy" id="345717"/>
    <lineage>
        <taxon>Eukaryota</taxon>
        <taxon>Metazoa</taxon>
        <taxon>Ecdysozoa</taxon>
        <taxon>Arthropoda</taxon>
        <taxon>Hexapoda</taxon>
        <taxon>Insecta</taxon>
        <taxon>Pterygota</taxon>
        <taxon>Neoptera</taxon>
        <taxon>Endopterygota</taxon>
        <taxon>Lepidoptera</taxon>
        <taxon>Glossata</taxon>
        <taxon>Ditrysia</taxon>
        <taxon>Papilionoidea</taxon>
        <taxon>Pieridae</taxon>
        <taxon>Pierinae</taxon>
        <taxon>Pieris</taxon>
    </lineage>
</organism>
<accession>A0A821N8X0</accession>
<keyword evidence="3" id="KW-1185">Reference proteome</keyword>
<comment type="caution">
    <text evidence="2">The sequence shown here is derived from an EMBL/GenBank/DDBJ whole genome shotgun (WGS) entry which is preliminary data.</text>
</comment>
<keyword evidence="1" id="KW-1133">Transmembrane helix</keyword>
<evidence type="ECO:0000256" key="1">
    <source>
        <dbReference type="SAM" id="Phobius"/>
    </source>
</evidence>
<gene>
    <name evidence="2" type="ORF">PMACD_LOCUS2289</name>
</gene>
<sequence length="148" mass="16984">MFQLHSYKDWFKHDWHDKVRDYDLELSQDNMGLKKETSDSVPLSCCKSGSCVSNFLEELGTNSINERGCGSTMYRLIIVSMNVHLLIFVAVILLEILILRYVAIHSSNVAQAKLIDHIMPVNERFDVSSDSYNLHDHSENGNQYEKST</sequence>
<dbReference type="Proteomes" id="UP000663880">
    <property type="component" value="Unassembled WGS sequence"/>
</dbReference>
<name>A0A821N8X0_9NEOP</name>
<keyword evidence="1" id="KW-0812">Transmembrane</keyword>
<proteinExistence type="predicted"/>
<feature type="transmembrane region" description="Helical" evidence="1">
    <location>
        <begin position="83"/>
        <end position="103"/>
    </location>
</feature>
<evidence type="ECO:0000313" key="2">
    <source>
        <dbReference type="EMBL" id="CAF4779929.1"/>
    </source>
</evidence>
<dbReference type="OrthoDB" id="9836210at2759"/>
<dbReference type="EMBL" id="CAJOBZ010000004">
    <property type="protein sequence ID" value="CAF4779929.1"/>
    <property type="molecule type" value="Genomic_DNA"/>
</dbReference>
<reference evidence="2" key="1">
    <citation type="submission" date="2021-02" db="EMBL/GenBank/DDBJ databases">
        <authorList>
            <person name="Steward A R."/>
        </authorList>
    </citation>
    <scope>NUCLEOTIDE SEQUENCE</scope>
</reference>
<dbReference type="AlphaFoldDB" id="A0A821N8X0"/>
<protein>
    <submittedName>
        <fullName evidence="2">Uncharacterized protein</fullName>
    </submittedName>
</protein>